<evidence type="ECO:0000313" key="1">
    <source>
        <dbReference type="EMBL" id="BDS05025.1"/>
    </source>
</evidence>
<organism evidence="1">
    <name type="scientific">Oceaniferula spumae</name>
    <dbReference type="NCBI Taxonomy" id="2979115"/>
    <lineage>
        <taxon>Bacteria</taxon>
        <taxon>Pseudomonadati</taxon>
        <taxon>Verrucomicrobiota</taxon>
        <taxon>Verrucomicrobiia</taxon>
        <taxon>Verrucomicrobiales</taxon>
        <taxon>Verrucomicrobiaceae</taxon>
        <taxon>Oceaniferula</taxon>
    </lineage>
</organism>
<gene>
    <name evidence="1" type="ORF">NT6N_00650</name>
</gene>
<name>A0AAT9FGB3_9BACT</name>
<dbReference type="KEGG" id="osu:NT6N_00650"/>
<reference evidence="1" key="1">
    <citation type="submission" date="2024-07" db="EMBL/GenBank/DDBJ databases">
        <title>Complete genome sequence of Verrucomicrobiaceae bacterium NT6N.</title>
        <authorList>
            <person name="Huang C."/>
            <person name="Takami H."/>
            <person name="Hamasaki K."/>
        </authorList>
    </citation>
    <scope>NUCLEOTIDE SEQUENCE</scope>
    <source>
        <strain evidence="1">NT6N</strain>
    </source>
</reference>
<proteinExistence type="predicted"/>
<dbReference type="AlphaFoldDB" id="A0AAT9FGB3"/>
<dbReference type="EMBL" id="AP026866">
    <property type="protein sequence ID" value="BDS05025.1"/>
    <property type="molecule type" value="Genomic_DNA"/>
</dbReference>
<sequence>MYAALTIENRHLNRWLKRLTGRQLNTKEPQEILRLFCYLLVSPLRVGQLVAVGVDFEY</sequence>
<protein>
    <submittedName>
        <fullName evidence="1">Uncharacterized protein</fullName>
    </submittedName>
</protein>
<accession>A0AAT9FGB3</accession>